<accession>A0ABS9ZCB0</accession>
<evidence type="ECO:0000259" key="1">
    <source>
        <dbReference type="Pfam" id="PF12680"/>
    </source>
</evidence>
<dbReference type="PANTHER" id="PTHR41252">
    <property type="entry name" value="BLR2505 PROTEIN"/>
    <property type="match status" value="1"/>
</dbReference>
<feature type="domain" description="SnoaL-like" evidence="1">
    <location>
        <begin position="9"/>
        <end position="114"/>
    </location>
</feature>
<organism evidence="2 3">
    <name type="scientific">Candidatus Rhodoblastus alkanivorans</name>
    <dbReference type="NCBI Taxonomy" id="2954117"/>
    <lineage>
        <taxon>Bacteria</taxon>
        <taxon>Pseudomonadati</taxon>
        <taxon>Pseudomonadota</taxon>
        <taxon>Alphaproteobacteria</taxon>
        <taxon>Hyphomicrobiales</taxon>
        <taxon>Rhodoblastaceae</taxon>
        <taxon>Rhodoblastus</taxon>
    </lineage>
</organism>
<evidence type="ECO:0000313" key="3">
    <source>
        <dbReference type="Proteomes" id="UP001139104"/>
    </source>
</evidence>
<comment type="caution">
    <text evidence="2">The sequence shown here is derived from an EMBL/GenBank/DDBJ whole genome shotgun (WGS) entry which is preliminary data.</text>
</comment>
<proteinExistence type="predicted"/>
<dbReference type="EMBL" id="JAIVFP010000001">
    <property type="protein sequence ID" value="MCI4684232.1"/>
    <property type="molecule type" value="Genomic_DNA"/>
</dbReference>
<dbReference type="Pfam" id="PF12680">
    <property type="entry name" value="SnoaL_2"/>
    <property type="match status" value="1"/>
</dbReference>
<gene>
    <name evidence="2" type="ORF">K2U94_15930</name>
</gene>
<dbReference type="PANTHER" id="PTHR41252:SF1">
    <property type="entry name" value="BLR2505 PROTEIN"/>
    <property type="match status" value="1"/>
</dbReference>
<evidence type="ECO:0000313" key="2">
    <source>
        <dbReference type="EMBL" id="MCI4684232.1"/>
    </source>
</evidence>
<dbReference type="Gene3D" id="3.10.450.50">
    <property type="match status" value="1"/>
</dbReference>
<dbReference type="SUPFAM" id="SSF54427">
    <property type="entry name" value="NTF2-like"/>
    <property type="match status" value="1"/>
</dbReference>
<protein>
    <submittedName>
        <fullName evidence="2">Nuclear transport factor 2 family protein</fullName>
    </submittedName>
</protein>
<reference evidence="2" key="1">
    <citation type="journal article" date="2022" name="ISME J.">
        <title>Identification of active gaseous-alkane degraders at natural gas seeps.</title>
        <authorList>
            <person name="Farhan Ul Haque M."/>
            <person name="Hernandez M."/>
            <person name="Crombie A.T."/>
            <person name="Murrell J.C."/>
        </authorList>
    </citation>
    <scope>NUCLEOTIDE SEQUENCE</scope>
    <source>
        <strain evidence="2">PC2</strain>
    </source>
</reference>
<dbReference type="RefSeq" id="WP_243068137.1">
    <property type="nucleotide sequence ID" value="NZ_JAIVFK010000088.1"/>
</dbReference>
<keyword evidence="3" id="KW-1185">Reference proteome</keyword>
<name>A0ABS9ZCB0_9HYPH</name>
<sequence length="152" mass="16626">MNNIDFIKSLYAAFLSGGIDKILAAADPHIEWKSNTDPGLLPWGGERKGIEQVTAFFSELALNVEIESFTPREYLSGPGFVVVTGHTTGRMRRSGVRFDDDWCHVFKIVGGKVTTVHEFVDTHALVQAFIGGNVHAIGLPSSAMETITPRSH</sequence>
<dbReference type="InterPro" id="IPR032710">
    <property type="entry name" value="NTF2-like_dom_sf"/>
</dbReference>
<dbReference type="Proteomes" id="UP001139104">
    <property type="component" value="Unassembled WGS sequence"/>
</dbReference>
<dbReference type="InterPro" id="IPR037401">
    <property type="entry name" value="SnoaL-like"/>
</dbReference>